<accession>A0A8J2X3Q3</accession>
<gene>
    <name evidence="1" type="ORF">PECAL_5P23160</name>
</gene>
<proteinExistence type="predicted"/>
<name>A0A8J2X3Q3_9STRA</name>
<comment type="caution">
    <text evidence="1">The sequence shown here is derived from an EMBL/GenBank/DDBJ whole genome shotgun (WGS) entry which is preliminary data.</text>
</comment>
<keyword evidence="2" id="KW-1185">Reference proteome</keyword>
<dbReference type="Proteomes" id="UP000789595">
    <property type="component" value="Unassembled WGS sequence"/>
</dbReference>
<sequence>MAEIKPSFPSSLPPQLVITWLPLRDISSALCASSSWRGASEPVFKVVAERNGLTRGTDSWRGGVLRHPTWSRSKPARQQYRWPEFTGPRTVTNEVAERDFYFVANSIRVPLHRMARFRVQMKKEELRTTDGCGFALLSGSGAIKRAYVWNSNGNDYTGIGSPLLGRIETFSFKNKRIKSGQTLLVSVWNVPPYHFHATLERVEEDGSLSEIATERDRARYFSVDDSDEEDGPFVLAPLVRLFTGSSATLGLYEPLAHE</sequence>
<evidence type="ECO:0000313" key="1">
    <source>
        <dbReference type="EMBL" id="CAH0377797.1"/>
    </source>
</evidence>
<organism evidence="1 2">
    <name type="scientific">Pelagomonas calceolata</name>
    <dbReference type="NCBI Taxonomy" id="35677"/>
    <lineage>
        <taxon>Eukaryota</taxon>
        <taxon>Sar</taxon>
        <taxon>Stramenopiles</taxon>
        <taxon>Ochrophyta</taxon>
        <taxon>Pelagophyceae</taxon>
        <taxon>Pelagomonadales</taxon>
        <taxon>Pelagomonadaceae</taxon>
        <taxon>Pelagomonas</taxon>
    </lineage>
</organism>
<reference evidence="1" key="1">
    <citation type="submission" date="2021-11" db="EMBL/GenBank/DDBJ databases">
        <authorList>
            <consortium name="Genoscope - CEA"/>
            <person name="William W."/>
        </authorList>
    </citation>
    <scope>NUCLEOTIDE SEQUENCE</scope>
</reference>
<dbReference type="EMBL" id="CAKKNE010000005">
    <property type="protein sequence ID" value="CAH0377797.1"/>
    <property type="molecule type" value="Genomic_DNA"/>
</dbReference>
<dbReference type="AlphaFoldDB" id="A0A8J2X3Q3"/>
<protein>
    <submittedName>
        <fullName evidence="1">Uncharacterized protein</fullName>
    </submittedName>
</protein>
<evidence type="ECO:0000313" key="2">
    <source>
        <dbReference type="Proteomes" id="UP000789595"/>
    </source>
</evidence>